<name>A0ABR3Q2B7_9TREE</name>
<organism evidence="2 3">
    <name type="scientific">Vanrija albida</name>
    <dbReference type="NCBI Taxonomy" id="181172"/>
    <lineage>
        <taxon>Eukaryota</taxon>
        <taxon>Fungi</taxon>
        <taxon>Dikarya</taxon>
        <taxon>Basidiomycota</taxon>
        <taxon>Agaricomycotina</taxon>
        <taxon>Tremellomycetes</taxon>
        <taxon>Trichosporonales</taxon>
        <taxon>Trichosporonaceae</taxon>
        <taxon>Vanrija</taxon>
    </lineage>
</organism>
<feature type="region of interest" description="Disordered" evidence="1">
    <location>
        <begin position="16"/>
        <end position="50"/>
    </location>
</feature>
<evidence type="ECO:0000313" key="2">
    <source>
        <dbReference type="EMBL" id="KAL1408601.1"/>
    </source>
</evidence>
<evidence type="ECO:0000256" key="1">
    <source>
        <dbReference type="SAM" id="MobiDB-lite"/>
    </source>
</evidence>
<dbReference type="EMBL" id="JBBXJM010000004">
    <property type="protein sequence ID" value="KAL1408601.1"/>
    <property type="molecule type" value="Genomic_DNA"/>
</dbReference>
<gene>
    <name evidence="2" type="ORF">Q8F55_005414</name>
</gene>
<protein>
    <submittedName>
        <fullName evidence="2">Uncharacterized protein</fullName>
    </submittedName>
</protein>
<dbReference type="Proteomes" id="UP001565368">
    <property type="component" value="Unassembled WGS sequence"/>
</dbReference>
<dbReference type="RefSeq" id="XP_069208545.1">
    <property type="nucleotide sequence ID" value="XM_069353903.1"/>
</dbReference>
<sequence>MWIQAAELRPSLQWAHVTGPLPSSDGDGDGDDAGPAVAAEHPAAAPVPAAAPTTPNPLAPLLDLVDAHPLSILGAKVPLAAAEYGLKVEGMALLGNGEDTLCVIKAWAFPAFNLPLVIRAADACPLSHFSLVCDPHPYYLERVFWTLGARAPPRSLLYLHEPETAQVPHIVEFLKSPRSFGLETLFLPGRCLTPLDLSALVDTVRDYNPTLAAVTMCDCRSKRVPACVCHGRETPEGEAWDRQVRRLAVYLERNGILTARVRRAAVRALVIARVIANGRSGAGSAGASSTCAGPAEEAAAAAELAHPFRLLDLPRDVHLKIIRDASADPLALTEQQWATLIAHAEAPGSLARLAAGMREAQVAGVTFPVALAEWLGNGAFWWKHRVPVVWRDWTV</sequence>
<feature type="compositionally biased region" description="Low complexity" evidence="1">
    <location>
        <begin position="33"/>
        <end position="50"/>
    </location>
</feature>
<evidence type="ECO:0000313" key="3">
    <source>
        <dbReference type="Proteomes" id="UP001565368"/>
    </source>
</evidence>
<proteinExistence type="predicted"/>
<reference evidence="2 3" key="1">
    <citation type="submission" date="2023-08" db="EMBL/GenBank/DDBJ databases">
        <title>Annotated Genome Sequence of Vanrija albida AlHP1.</title>
        <authorList>
            <person name="Herzog R."/>
        </authorList>
    </citation>
    <scope>NUCLEOTIDE SEQUENCE [LARGE SCALE GENOMIC DNA]</scope>
    <source>
        <strain evidence="2 3">AlHP1</strain>
    </source>
</reference>
<dbReference type="GeneID" id="95986457"/>
<keyword evidence="3" id="KW-1185">Reference proteome</keyword>
<accession>A0ABR3Q2B7</accession>
<comment type="caution">
    <text evidence="2">The sequence shown here is derived from an EMBL/GenBank/DDBJ whole genome shotgun (WGS) entry which is preliminary data.</text>
</comment>